<proteinExistence type="predicted"/>
<dbReference type="SUPFAM" id="SSF144232">
    <property type="entry name" value="HIT/MYND zinc finger-like"/>
    <property type="match status" value="1"/>
</dbReference>
<dbReference type="Gene3D" id="3.30.360.10">
    <property type="entry name" value="Dihydrodipicolinate Reductase, domain 2"/>
    <property type="match status" value="1"/>
</dbReference>
<dbReference type="EMBL" id="CAJNOR010004380">
    <property type="protein sequence ID" value="CAF1497935.1"/>
    <property type="molecule type" value="Genomic_DNA"/>
</dbReference>
<dbReference type="InterPro" id="IPR007529">
    <property type="entry name" value="Znf_HIT"/>
</dbReference>
<protein>
    <recommendedName>
        <fullName evidence="2">HIT-type domain-containing protein</fullName>
    </recommendedName>
</protein>
<comment type="caution">
    <text evidence="4">The sequence shown here is derived from an EMBL/GenBank/DDBJ whole genome shotgun (WGS) entry which is preliminary data.</text>
</comment>
<organism evidence="4 5">
    <name type="scientific">Adineta ricciae</name>
    <name type="common">Rotifer</name>
    <dbReference type="NCBI Taxonomy" id="249248"/>
    <lineage>
        <taxon>Eukaryota</taxon>
        <taxon>Metazoa</taxon>
        <taxon>Spiralia</taxon>
        <taxon>Gnathifera</taxon>
        <taxon>Rotifera</taxon>
        <taxon>Eurotatoria</taxon>
        <taxon>Bdelloidea</taxon>
        <taxon>Adinetida</taxon>
        <taxon>Adinetidae</taxon>
        <taxon>Adineta</taxon>
    </lineage>
</organism>
<reference evidence="4" key="1">
    <citation type="submission" date="2021-02" db="EMBL/GenBank/DDBJ databases">
        <authorList>
            <person name="Nowell W R."/>
        </authorList>
    </citation>
    <scope>NUCLEOTIDE SEQUENCE</scope>
</reference>
<evidence type="ECO:0000313" key="5">
    <source>
        <dbReference type="Proteomes" id="UP000663828"/>
    </source>
</evidence>
<evidence type="ECO:0000313" key="4">
    <source>
        <dbReference type="EMBL" id="CAF1497935.1"/>
    </source>
</evidence>
<dbReference type="Pfam" id="PF04438">
    <property type="entry name" value="zf-HIT"/>
    <property type="match status" value="1"/>
</dbReference>
<evidence type="ECO:0000256" key="1">
    <source>
        <dbReference type="PROSITE-ProRule" id="PRU00453"/>
    </source>
</evidence>
<dbReference type="Proteomes" id="UP000663828">
    <property type="component" value="Unassembled WGS sequence"/>
</dbReference>
<dbReference type="Pfam" id="PF21373">
    <property type="entry name" value="ZNHIT3_C"/>
    <property type="match status" value="1"/>
</dbReference>
<keyword evidence="1" id="KW-0863">Zinc-finger</keyword>
<dbReference type="PROSITE" id="PS51083">
    <property type="entry name" value="ZF_HIT"/>
    <property type="match status" value="1"/>
</dbReference>
<dbReference type="EMBL" id="CAJNOJ010000005">
    <property type="protein sequence ID" value="CAF0752765.1"/>
    <property type="molecule type" value="Genomic_DNA"/>
</dbReference>
<name>A0A815SVA9_ADIRI</name>
<evidence type="ECO:0000313" key="3">
    <source>
        <dbReference type="EMBL" id="CAF0752765.1"/>
    </source>
</evidence>
<dbReference type="GO" id="GO:0008270">
    <property type="term" value="F:zinc ion binding"/>
    <property type="evidence" value="ECO:0007669"/>
    <property type="project" value="UniProtKB-UniRule"/>
</dbReference>
<sequence length="510" mass="58004">MPSTPPVLIVGVNPIVRVVVPLLRAFGFQINHLWSPYRLTTDLVALCKDTLNIELSSCSTLSFDQLLDNATQPYLIFICTDADQHLALIKRITNPSIIKPCHHHVICMPPFNVDPKSLISVQQVQQQLCCYCYPVGFLPTFIKLKRFLIEEQANIGNVQSIEFRIQCCSLKSCSDDRINSSLLNRFGSFALSILFYLFGTQALSTISHAYIQSPNETTCSFHINYNRSTRLPPVFVNIVSNSHISSTYNQELIIVASKCALLVNDYRLILRRFDTEDQILIDSFHSDTNEKFADFSKQNPEIPLIFIQSFYYFIGHLKESLINQMPRSTFTELTSFDIVYKVQEAIVAIREAARTGEIVPITRNNKTMQCQVCDENKNAPYRCPKCRIRYCSLSCCQKHKSSDVCTAVNTQSKSTEEGASWADVPMTQTQLPIELGDDEESDRLPSHMLERIDQSVQILDLLKNRHLRTMIKSLDSSISPADDMQKAMMEPIFVQFVDELLKIVEIDGKL</sequence>
<keyword evidence="5" id="KW-1185">Reference proteome</keyword>
<accession>A0A815SVA9</accession>
<dbReference type="Gene3D" id="3.30.60.190">
    <property type="match status" value="1"/>
</dbReference>
<keyword evidence="1" id="KW-0479">Metal-binding</keyword>
<feature type="domain" description="HIT-type" evidence="2">
    <location>
        <begin position="370"/>
        <end position="405"/>
    </location>
</feature>
<dbReference type="Proteomes" id="UP000663852">
    <property type="component" value="Unassembled WGS sequence"/>
</dbReference>
<evidence type="ECO:0000259" key="2">
    <source>
        <dbReference type="PROSITE" id="PS51083"/>
    </source>
</evidence>
<dbReference type="InterPro" id="IPR048371">
    <property type="entry name" value="ZNHIT3_C"/>
</dbReference>
<gene>
    <name evidence="3" type="ORF">EDS130_LOCUS2380</name>
    <name evidence="4" type="ORF">XAT740_LOCUS39482</name>
</gene>
<dbReference type="AlphaFoldDB" id="A0A815SVA9"/>
<keyword evidence="1" id="KW-0862">Zinc</keyword>
<dbReference type="OrthoDB" id="18412at2759"/>
<dbReference type="CDD" id="cd23024">
    <property type="entry name" value="zf-HIT_ZNHIT2-3"/>
    <property type="match status" value="1"/>
</dbReference>